<feature type="region of interest" description="Disordered" evidence="1">
    <location>
        <begin position="323"/>
        <end position="364"/>
    </location>
</feature>
<evidence type="ECO:0000256" key="2">
    <source>
        <dbReference type="SAM" id="SignalP"/>
    </source>
</evidence>
<accession>A0A518DCS9</accession>
<dbReference type="KEGG" id="pnd:Pla175_26810"/>
<sequence precursor="true">MGSTARRIVLASISAFLHAQAYGDGAVLPKQEILVVIGAAGQPEYGRMFGQWADAWRSAADAAQANLQVIGEAADGAADREQIAAALRRQADARPDLFWLVLIGHGTYAGDSAKFNLRGADVTAEQLAGWLAPIGSPTVVVNCASASGPFLHELSADGRIVITATKSGYELNFARFGQYFSGALTDPQADLDKDDQVSLLEAYLTACRRLEEFYAEDARLATEHALLDDNGDGLGTPAAWFRGLRATQRAKEGGQLDGVRAHQVHLVASDREARMPLELRKRRDGLELELEALREQKPSLKEEDYYRQLDALMLELARVYQSANSAENAHSENAQPENAQPENNQPENNQPENNQIDASARSGD</sequence>
<dbReference type="EMBL" id="CP036291">
    <property type="protein sequence ID" value="QDU89292.1"/>
    <property type="molecule type" value="Genomic_DNA"/>
</dbReference>
<gene>
    <name evidence="3" type="ORF">Pla175_26810</name>
</gene>
<proteinExistence type="predicted"/>
<evidence type="ECO:0000256" key="1">
    <source>
        <dbReference type="SAM" id="MobiDB-lite"/>
    </source>
</evidence>
<name>A0A518DCS9_9BACT</name>
<dbReference type="AlphaFoldDB" id="A0A518DCS9"/>
<feature type="signal peptide" evidence="2">
    <location>
        <begin position="1"/>
        <end position="21"/>
    </location>
</feature>
<keyword evidence="4" id="KW-1185">Reference proteome</keyword>
<protein>
    <recommendedName>
        <fullName evidence="5">Caspase domain protein</fullName>
    </recommendedName>
</protein>
<evidence type="ECO:0000313" key="3">
    <source>
        <dbReference type="EMBL" id="QDU89292.1"/>
    </source>
</evidence>
<dbReference type="Proteomes" id="UP000317429">
    <property type="component" value="Chromosome"/>
</dbReference>
<organism evidence="3 4">
    <name type="scientific">Pirellulimonas nuda</name>
    <dbReference type="NCBI Taxonomy" id="2528009"/>
    <lineage>
        <taxon>Bacteria</taxon>
        <taxon>Pseudomonadati</taxon>
        <taxon>Planctomycetota</taxon>
        <taxon>Planctomycetia</taxon>
        <taxon>Pirellulales</taxon>
        <taxon>Lacipirellulaceae</taxon>
        <taxon>Pirellulimonas</taxon>
    </lineage>
</organism>
<dbReference type="RefSeq" id="WP_231953878.1">
    <property type="nucleotide sequence ID" value="NZ_CP036291.1"/>
</dbReference>
<evidence type="ECO:0008006" key="5">
    <source>
        <dbReference type="Google" id="ProtNLM"/>
    </source>
</evidence>
<evidence type="ECO:0000313" key="4">
    <source>
        <dbReference type="Proteomes" id="UP000317429"/>
    </source>
</evidence>
<feature type="chain" id="PRO_5021715017" description="Caspase domain protein" evidence="2">
    <location>
        <begin position="22"/>
        <end position="364"/>
    </location>
</feature>
<reference evidence="3 4" key="1">
    <citation type="submission" date="2019-02" db="EMBL/GenBank/DDBJ databases">
        <title>Deep-cultivation of Planctomycetes and their phenomic and genomic characterization uncovers novel biology.</title>
        <authorList>
            <person name="Wiegand S."/>
            <person name="Jogler M."/>
            <person name="Boedeker C."/>
            <person name="Pinto D."/>
            <person name="Vollmers J."/>
            <person name="Rivas-Marin E."/>
            <person name="Kohn T."/>
            <person name="Peeters S.H."/>
            <person name="Heuer A."/>
            <person name="Rast P."/>
            <person name="Oberbeckmann S."/>
            <person name="Bunk B."/>
            <person name="Jeske O."/>
            <person name="Meyerdierks A."/>
            <person name="Storesund J.E."/>
            <person name="Kallscheuer N."/>
            <person name="Luecker S."/>
            <person name="Lage O.M."/>
            <person name="Pohl T."/>
            <person name="Merkel B.J."/>
            <person name="Hornburger P."/>
            <person name="Mueller R.-W."/>
            <person name="Bruemmer F."/>
            <person name="Labrenz M."/>
            <person name="Spormann A.M."/>
            <person name="Op den Camp H."/>
            <person name="Overmann J."/>
            <person name="Amann R."/>
            <person name="Jetten M.S.M."/>
            <person name="Mascher T."/>
            <person name="Medema M.H."/>
            <person name="Devos D.P."/>
            <person name="Kaster A.-K."/>
            <person name="Ovreas L."/>
            <person name="Rohde M."/>
            <person name="Galperin M.Y."/>
            <person name="Jogler C."/>
        </authorList>
    </citation>
    <scope>NUCLEOTIDE SEQUENCE [LARGE SCALE GENOMIC DNA]</scope>
    <source>
        <strain evidence="3 4">Pla175</strain>
    </source>
</reference>
<feature type="compositionally biased region" description="Low complexity" evidence="1">
    <location>
        <begin position="323"/>
        <end position="355"/>
    </location>
</feature>
<keyword evidence="2" id="KW-0732">Signal</keyword>